<dbReference type="GO" id="GO:0046872">
    <property type="term" value="F:metal ion binding"/>
    <property type="evidence" value="ECO:0007669"/>
    <property type="project" value="UniProtKB-KW"/>
</dbReference>
<dbReference type="Pfam" id="PF22039">
    <property type="entry name" value="HUTI_composite_bact"/>
    <property type="match status" value="1"/>
</dbReference>
<organism evidence="7 8">
    <name type="scientific">Pseudacidovorax intermedius</name>
    <dbReference type="NCBI Taxonomy" id="433924"/>
    <lineage>
        <taxon>Bacteria</taxon>
        <taxon>Pseudomonadati</taxon>
        <taxon>Pseudomonadota</taxon>
        <taxon>Betaproteobacteria</taxon>
        <taxon>Burkholderiales</taxon>
        <taxon>Comamonadaceae</taxon>
        <taxon>Pseudacidovorax</taxon>
    </lineage>
</organism>
<evidence type="ECO:0000256" key="4">
    <source>
        <dbReference type="ARBA" id="ARBA00022833"/>
    </source>
</evidence>
<evidence type="ECO:0000259" key="6">
    <source>
        <dbReference type="Pfam" id="PF22039"/>
    </source>
</evidence>
<evidence type="ECO:0000256" key="1">
    <source>
        <dbReference type="ARBA" id="ARBA00006745"/>
    </source>
</evidence>
<keyword evidence="4" id="KW-0862">Zinc</keyword>
<dbReference type="InterPro" id="IPR054418">
    <property type="entry name" value="MQNX/HUTI_composite_N"/>
</dbReference>
<dbReference type="Gene3D" id="3.20.20.140">
    <property type="entry name" value="Metal-dependent hydrolases"/>
    <property type="match status" value="1"/>
</dbReference>
<dbReference type="InterPro" id="IPR050287">
    <property type="entry name" value="MTA/SAH_deaminase"/>
</dbReference>
<dbReference type="OrthoDB" id="9807210at2"/>
<feature type="domain" description="Aminodeoxyfutalosine deaminase/Imidazolonepropionase-like composite" evidence="6">
    <location>
        <begin position="33"/>
        <end position="56"/>
    </location>
</feature>
<accession>A0A147GUG5</accession>
<dbReference type="SUPFAM" id="SSF51556">
    <property type="entry name" value="Metallo-dependent hydrolases"/>
    <property type="match status" value="1"/>
</dbReference>
<evidence type="ECO:0000313" key="7">
    <source>
        <dbReference type="EMBL" id="KTT21240.1"/>
    </source>
</evidence>
<keyword evidence="8" id="KW-1185">Reference proteome</keyword>
<evidence type="ECO:0000313" key="8">
    <source>
        <dbReference type="Proteomes" id="UP000072741"/>
    </source>
</evidence>
<feature type="domain" description="Amidohydrolase-related" evidence="5">
    <location>
        <begin position="67"/>
        <end position="416"/>
    </location>
</feature>
<dbReference type="PANTHER" id="PTHR43794">
    <property type="entry name" value="AMINOHYDROLASE SSNA-RELATED"/>
    <property type="match status" value="1"/>
</dbReference>
<dbReference type="SUPFAM" id="SSF51338">
    <property type="entry name" value="Composite domain of metallo-dependent hydrolases"/>
    <property type="match status" value="1"/>
</dbReference>
<keyword evidence="3" id="KW-0378">Hydrolase</keyword>
<dbReference type="Proteomes" id="UP000072741">
    <property type="component" value="Unassembled WGS sequence"/>
</dbReference>
<evidence type="ECO:0000259" key="5">
    <source>
        <dbReference type="Pfam" id="PF01979"/>
    </source>
</evidence>
<comment type="similarity">
    <text evidence="1">Belongs to the metallo-dependent hydrolases superfamily. ATZ/TRZ family.</text>
</comment>
<dbReference type="InterPro" id="IPR032466">
    <property type="entry name" value="Metal_Hydrolase"/>
</dbReference>
<keyword evidence="2" id="KW-0479">Metal-binding</keyword>
<dbReference type="InterPro" id="IPR006680">
    <property type="entry name" value="Amidohydro-rel"/>
</dbReference>
<protein>
    <submittedName>
        <fullName evidence="7">S-adenosylhomocysteine deaminase</fullName>
    </submittedName>
</protein>
<dbReference type="Pfam" id="PF01979">
    <property type="entry name" value="Amidohydro_1"/>
    <property type="match status" value="1"/>
</dbReference>
<dbReference type="GO" id="GO:0016810">
    <property type="term" value="F:hydrolase activity, acting on carbon-nitrogen (but not peptide) bonds"/>
    <property type="evidence" value="ECO:0007669"/>
    <property type="project" value="InterPro"/>
</dbReference>
<dbReference type="EMBL" id="LDSL01000071">
    <property type="protein sequence ID" value="KTT21240.1"/>
    <property type="molecule type" value="Genomic_DNA"/>
</dbReference>
<comment type="caution">
    <text evidence="7">The sequence shown here is derived from an EMBL/GenBank/DDBJ whole genome shotgun (WGS) entry which is preliminary data.</text>
</comment>
<name>A0A147GUG5_9BURK</name>
<reference evidence="7 8" key="1">
    <citation type="journal article" date="2016" name="Front. Microbiol.">
        <title>Genomic Resource of Rice Seed Associated Bacteria.</title>
        <authorList>
            <person name="Midha S."/>
            <person name="Bansal K."/>
            <person name="Sharma S."/>
            <person name="Kumar N."/>
            <person name="Patil P.P."/>
            <person name="Chaudhry V."/>
            <person name="Patil P.B."/>
        </authorList>
    </citation>
    <scope>NUCLEOTIDE SEQUENCE [LARGE SCALE GENOMIC DNA]</scope>
    <source>
        <strain evidence="7 8">NS331</strain>
    </source>
</reference>
<dbReference type="PATRIC" id="fig|433924.3.peg.4522"/>
<gene>
    <name evidence="7" type="ORF">NS331_12340</name>
</gene>
<evidence type="ECO:0000256" key="2">
    <source>
        <dbReference type="ARBA" id="ARBA00022723"/>
    </source>
</evidence>
<evidence type="ECO:0000256" key="3">
    <source>
        <dbReference type="ARBA" id="ARBA00022801"/>
    </source>
</evidence>
<dbReference type="Gene3D" id="2.30.40.10">
    <property type="entry name" value="Urease, subunit C, domain 1"/>
    <property type="match status" value="1"/>
</dbReference>
<dbReference type="RefSeq" id="WP_058642289.1">
    <property type="nucleotide sequence ID" value="NZ_LDSL01000071.1"/>
</dbReference>
<proteinExistence type="inferred from homology"/>
<sequence length="475" mass="50405">MLSADHLRPTGDAPLLIAPGHLLQQGGMKQGLAVAVQHGRFTQVGPVDEVRAAHPGLPVHEAPNHLLMPGLIDTHTHLTQAFGKSLAFGEPSEIFRRIWVPMEGVLDEHAAYLSAKLAALESLRGGFTTVVDAGTRSEEGLAGVARAAREAGIRCVLGLICNDAGNTEGEAGARRILDRAAGFLAAHEHDPLVHPSLAISIPEAATDRMLHDVAALAREAGARFQTHVNEHLAAVERSLVARGLRPLELLHAVGALNDSALLAHATLLTPRELGLLRDSGAAVAYNPVASAWKGNAVLDAGLLQMLGVPFGLGTDGTRADALRLMDAAEMAQRLTQGIAKGDSSCGGGWTWLDHAAHEGARAAGLGAVTGRIAAGHAADFLLLDVDVPEFVPSWDLGWELVRFANRDQIDAVFVQGALRLWQGWPVDWDARALMREVAAIARRDVARAPIQRVHATSDAHRAQAEAERMRASSSF</sequence>
<dbReference type="AlphaFoldDB" id="A0A147GUG5"/>
<dbReference type="PANTHER" id="PTHR43794:SF11">
    <property type="entry name" value="AMIDOHYDROLASE-RELATED DOMAIN-CONTAINING PROTEIN"/>
    <property type="match status" value="1"/>
</dbReference>
<dbReference type="InterPro" id="IPR011059">
    <property type="entry name" value="Metal-dep_hydrolase_composite"/>
</dbReference>